<name>A0A545TJI2_9GAMM</name>
<dbReference type="NCBIfam" id="TIGR01762">
    <property type="entry name" value="chlorin-enz"/>
    <property type="match status" value="1"/>
</dbReference>
<evidence type="ECO:0000313" key="2">
    <source>
        <dbReference type="EMBL" id="TQV77385.1"/>
    </source>
</evidence>
<accession>A0A545TJI2</accession>
<dbReference type="EMBL" id="VIKR01000001">
    <property type="protein sequence ID" value="TQV77385.1"/>
    <property type="molecule type" value="Genomic_DNA"/>
</dbReference>
<protein>
    <submittedName>
        <fullName evidence="2">Chlorinating enzyme</fullName>
    </submittedName>
</protein>
<dbReference type="AlphaFoldDB" id="A0A545TJI2"/>
<evidence type="ECO:0000256" key="1">
    <source>
        <dbReference type="ARBA" id="ARBA00001954"/>
    </source>
</evidence>
<proteinExistence type="predicted"/>
<keyword evidence="3" id="KW-1185">Reference proteome</keyword>
<organism evidence="2 3">
    <name type="scientific">Aliikangiella marina</name>
    <dbReference type="NCBI Taxonomy" id="1712262"/>
    <lineage>
        <taxon>Bacteria</taxon>
        <taxon>Pseudomonadati</taxon>
        <taxon>Pseudomonadota</taxon>
        <taxon>Gammaproteobacteria</taxon>
        <taxon>Oceanospirillales</taxon>
        <taxon>Pleioneaceae</taxon>
        <taxon>Aliikangiella</taxon>
    </lineage>
</organism>
<comment type="cofactor">
    <cofactor evidence="1">
        <name>Fe(2+)</name>
        <dbReference type="ChEBI" id="CHEBI:29033"/>
    </cofactor>
</comment>
<comment type="caution">
    <text evidence="2">The sequence shown here is derived from an EMBL/GenBank/DDBJ whole genome shotgun (WGS) entry which is preliminary data.</text>
</comment>
<sequence>MTKKKFSLSDEQIAQFRRDGYLGPFDLYDAEEIREEYKKLRAEMFDREYAVYDVDHASLLAGYDRHLDINFFSQHIMKRQILDKLEGILGPDIICWRSELFPKYPGDEGTDWHQADTFAHASGAPQIEWPSSEFGGAVTVWTAVTDATEENGCLRFIPGTQEEMVYDESKEMKYQPDQVNKLEKDGMKRGFFGYDYRNLQKDPDFVPDESKAVSIEMKAGQFVIFWSTLMHSSFPNSSKNKTRLGFTARYVPTCVKVYPETDTVDEYGTVLSLDKYGTVLVAGEDKYSHNRRVTKNTRDKEFALEE</sequence>
<dbReference type="SUPFAM" id="SSF51197">
    <property type="entry name" value="Clavaminate synthase-like"/>
    <property type="match status" value="1"/>
</dbReference>
<dbReference type="PANTHER" id="PTHR20883:SF48">
    <property type="entry name" value="ECTOINE DIOXYGENASE"/>
    <property type="match status" value="1"/>
</dbReference>
<evidence type="ECO:0000313" key="3">
    <source>
        <dbReference type="Proteomes" id="UP000317839"/>
    </source>
</evidence>
<dbReference type="GO" id="GO:0005506">
    <property type="term" value="F:iron ion binding"/>
    <property type="evidence" value="ECO:0007669"/>
    <property type="project" value="UniProtKB-ARBA"/>
</dbReference>
<dbReference type="PANTHER" id="PTHR20883">
    <property type="entry name" value="PHYTANOYL-COA DIOXYGENASE DOMAIN CONTAINING 1"/>
    <property type="match status" value="1"/>
</dbReference>
<dbReference type="RefSeq" id="WP_142940957.1">
    <property type="nucleotide sequence ID" value="NZ_VIKR01000001.1"/>
</dbReference>
<dbReference type="OrthoDB" id="9791262at2"/>
<dbReference type="InterPro" id="IPR008775">
    <property type="entry name" value="Phytyl_CoA_dOase-like"/>
</dbReference>
<dbReference type="Pfam" id="PF05721">
    <property type="entry name" value="PhyH"/>
    <property type="match status" value="1"/>
</dbReference>
<dbReference type="Gene3D" id="2.60.120.620">
    <property type="entry name" value="q2cbj1_9rhob like domain"/>
    <property type="match status" value="1"/>
</dbReference>
<dbReference type="Proteomes" id="UP000317839">
    <property type="component" value="Unassembled WGS sequence"/>
</dbReference>
<dbReference type="InterPro" id="IPR010092">
    <property type="entry name" value="Chlorin_enz"/>
</dbReference>
<reference evidence="2 3" key="1">
    <citation type="submission" date="2019-06" db="EMBL/GenBank/DDBJ databases">
        <title>Draft genome of Aliikangiella marina GYP-15.</title>
        <authorList>
            <person name="Wang G."/>
        </authorList>
    </citation>
    <scope>NUCLEOTIDE SEQUENCE [LARGE SCALE GENOMIC DNA]</scope>
    <source>
        <strain evidence="2 3">GYP-15</strain>
    </source>
</reference>
<dbReference type="GO" id="GO:0016706">
    <property type="term" value="F:2-oxoglutarate-dependent dioxygenase activity"/>
    <property type="evidence" value="ECO:0007669"/>
    <property type="project" value="UniProtKB-ARBA"/>
</dbReference>
<gene>
    <name evidence="2" type="ORF">FLL45_05420</name>
</gene>